<evidence type="ECO:0000313" key="1">
    <source>
        <dbReference type="EMBL" id="KAJ2988735.1"/>
    </source>
</evidence>
<gene>
    <name evidence="1" type="ORF">NUW58_g3824</name>
</gene>
<keyword evidence="2" id="KW-1185">Reference proteome</keyword>
<dbReference type="EMBL" id="JAPDGR010000612">
    <property type="protein sequence ID" value="KAJ2988735.1"/>
    <property type="molecule type" value="Genomic_DNA"/>
</dbReference>
<protein>
    <submittedName>
        <fullName evidence="1">Uncharacterized protein</fullName>
    </submittedName>
</protein>
<reference evidence="1" key="1">
    <citation type="submission" date="2022-10" db="EMBL/GenBank/DDBJ databases">
        <title>Genome Sequence of Xylaria curta.</title>
        <authorList>
            <person name="Buettner E."/>
        </authorList>
    </citation>
    <scope>NUCLEOTIDE SEQUENCE</scope>
    <source>
        <strain evidence="1">Babe10</strain>
    </source>
</reference>
<dbReference type="Proteomes" id="UP001143856">
    <property type="component" value="Unassembled WGS sequence"/>
</dbReference>
<name>A0ACC1PBV8_9PEZI</name>
<sequence length="560" mass="61406">MAEGTNFKSEISNEKSSNGDLTMLRRAQSCSLGEVEVAKRTTTRQTMTQRGIKSRQAQMIAIGGIIGTGLFVGTGQALALTGPLNLFLAYAIICFFVYGMMTTIITVGTYVPLEGSSMAAYASRYVSKSLGFAMGWLYWYALGIVVAYEITAAAIVINYWPNNVHITVWLTTLLVIILGLNLMPVKIYAESEFWFASLKILLIVGLLLLTFVVAVGGGPSGRPIGFLYWYTNHPMNEYLVNGHGGRFAGFLYAFIFSLFPFVFGPELIVLTSGEMKNPRRNLPRTAKTFIWRLIIFYCLGALAVGILCPSDAPGLTSGSDATASPWAIGIRNAGIRGFDSVVNGGILLSAWSSGNAYLYMSSRSLYSMAIEGSAPKFFARTNRWGVPVNSVLATACYGLLSYLNISSDGGTVFNWFVSLTNNAGVISWICCCIIFLRFNLACKAQGITKLPYQSIIQPYATWVNLAFFTVILLLNGFSVFSPGRWSVDSFLTAYIGLPAFLALYFGHCMVNRNDPWVHSPEEIDMKTGVDEVEAMEHEDATLRANRNHKPFWAKLCGILG</sequence>
<comment type="caution">
    <text evidence="1">The sequence shown here is derived from an EMBL/GenBank/DDBJ whole genome shotgun (WGS) entry which is preliminary data.</text>
</comment>
<proteinExistence type="predicted"/>
<evidence type="ECO:0000313" key="2">
    <source>
        <dbReference type="Proteomes" id="UP001143856"/>
    </source>
</evidence>
<accession>A0ACC1PBV8</accession>
<organism evidence="1 2">
    <name type="scientific">Xylaria curta</name>
    <dbReference type="NCBI Taxonomy" id="42375"/>
    <lineage>
        <taxon>Eukaryota</taxon>
        <taxon>Fungi</taxon>
        <taxon>Dikarya</taxon>
        <taxon>Ascomycota</taxon>
        <taxon>Pezizomycotina</taxon>
        <taxon>Sordariomycetes</taxon>
        <taxon>Xylariomycetidae</taxon>
        <taxon>Xylariales</taxon>
        <taxon>Xylariaceae</taxon>
        <taxon>Xylaria</taxon>
    </lineage>
</organism>